<evidence type="ECO:0000256" key="3">
    <source>
        <dbReference type="ARBA" id="ARBA00022833"/>
    </source>
</evidence>
<reference evidence="6 7" key="1">
    <citation type="journal article" date="2018" name="Microb. Genom.">
        <title>Expanding an expanded genome: long-read sequencing of Trypanosoma cruzi.</title>
        <authorList>
            <person name="Berna L."/>
            <person name="Rodriguez M."/>
            <person name="Chiribao M.L."/>
            <person name="Parodi-Talice A."/>
            <person name="Pita S."/>
            <person name="Rijo G."/>
            <person name="Alvarez-Valin F."/>
            <person name="Robello C."/>
        </authorList>
    </citation>
    <scope>NUCLEOTIDE SEQUENCE [LARGE SCALE GENOMIC DNA]</scope>
    <source>
        <strain evidence="6 7">Dm28c</strain>
    </source>
</reference>
<dbReference type="VEuPathDB" id="TriTrypDB:TcBrA4_0037520"/>
<dbReference type="EMBL" id="PRFA01000022">
    <property type="protein sequence ID" value="PWU95433.1"/>
    <property type="molecule type" value="Genomic_DNA"/>
</dbReference>
<dbReference type="Pfam" id="PF05129">
    <property type="entry name" value="Zn_ribbon_Elf1"/>
    <property type="match status" value="1"/>
</dbReference>
<dbReference type="VEuPathDB" id="TriTrypDB:C4B63_22g88"/>
<protein>
    <submittedName>
        <fullName evidence="6">Transcription elongation factor 1 domain-containing protein</fullName>
    </submittedName>
</protein>
<evidence type="ECO:0000256" key="4">
    <source>
        <dbReference type="ARBA" id="ARBA00023242"/>
    </source>
</evidence>
<proteinExistence type="inferred from homology"/>
<comment type="similarity">
    <text evidence="2">Belongs to the ELOF1 family.</text>
</comment>
<feature type="region of interest" description="Disordered" evidence="5">
    <location>
        <begin position="171"/>
        <end position="233"/>
    </location>
</feature>
<dbReference type="VEuPathDB" id="TriTrypDB:TcCLB.509991.100"/>
<keyword evidence="6" id="KW-0648">Protein biosynthesis</keyword>
<keyword evidence="6" id="KW-0251">Elongation factor</keyword>
<keyword evidence="4" id="KW-0539">Nucleus</keyword>
<dbReference type="Gene3D" id="2.20.25.190">
    <property type="match status" value="1"/>
</dbReference>
<evidence type="ECO:0000313" key="7">
    <source>
        <dbReference type="Proteomes" id="UP000246121"/>
    </source>
</evidence>
<organism evidence="6 7">
    <name type="scientific">Trypanosoma cruzi</name>
    <dbReference type="NCBI Taxonomy" id="5693"/>
    <lineage>
        <taxon>Eukaryota</taxon>
        <taxon>Discoba</taxon>
        <taxon>Euglenozoa</taxon>
        <taxon>Kinetoplastea</taxon>
        <taxon>Metakinetoplastina</taxon>
        <taxon>Trypanosomatida</taxon>
        <taxon>Trypanosomatidae</taxon>
        <taxon>Trypanosoma</taxon>
        <taxon>Schizotrypanum</taxon>
    </lineage>
</organism>
<dbReference type="GO" id="GO:0005634">
    <property type="term" value="C:nucleus"/>
    <property type="evidence" value="ECO:0007669"/>
    <property type="project" value="UniProtKB-SubCell"/>
</dbReference>
<feature type="compositionally biased region" description="Acidic residues" evidence="5">
    <location>
        <begin position="187"/>
        <end position="208"/>
    </location>
</feature>
<gene>
    <name evidence="6" type="ORF">C4B63_22g88</name>
</gene>
<dbReference type="VEuPathDB" id="TriTrypDB:Tc_MARK_6027"/>
<evidence type="ECO:0000313" key="6">
    <source>
        <dbReference type="EMBL" id="PWU95433.1"/>
    </source>
</evidence>
<dbReference type="SUPFAM" id="SSF57783">
    <property type="entry name" value="Zinc beta-ribbon"/>
    <property type="match status" value="1"/>
</dbReference>
<dbReference type="InterPro" id="IPR007808">
    <property type="entry name" value="Elf1"/>
</dbReference>
<dbReference type="VEuPathDB" id="TriTrypDB:TcG_07234"/>
<accession>A0A2V2VM69</accession>
<name>A0A2V2VM69_TRYCR</name>
<dbReference type="VEuPathDB" id="TriTrypDB:TCSYLVIO_007312"/>
<sequence>MPSTEEGNGGGASSTAPRLSRHSRFFLKEKMQKDAKKEVDKRKRNLHYAAASRHQRSLHCLTKFDCPVCCMKNTVRVDLSTKEQNAVVRCTYCMSLRPRPAELPYPFLTSFVPRLENRADVFFKFNELYRGLAVEADPSGKMHKAHDDTGVGENYTAGGVLSISSSHWTSGVTGMPIDADGKAASGGEEDEEGEERKEEEEEEEEEELVGAKDASGTVEDMHAFFADSDGDDD</sequence>
<evidence type="ECO:0000256" key="1">
    <source>
        <dbReference type="ARBA" id="ARBA00004123"/>
    </source>
</evidence>
<feature type="region of interest" description="Disordered" evidence="5">
    <location>
        <begin position="1"/>
        <end position="23"/>
    </location>
</feature>
<dbReference type="VEuPathDB" id="TriTrypDB:TcCLB.504247.34"/>
<keyword evidence="3" id="KW-0862">Zinc</keyword>
<comment type="subcellular location">
    <subcellularLocation>
        <location evidence="1">Nucleus</location>
    </subcellularLocation>
</comment>
<evidence type="ECO:0000256" key="2">
    <source>
        <dbReference type="ARBA" id="ARBA00009730"/>
    </source>
</evidence>
<dbReference type="AlphaFoldDB" id="A0A2V2VM69"/>
<dbReference type="VEuPathDB" id="TriTrypDB:TcCL_NonESM01539"/>
<dbReference type="InterPro" id="IPR038567">
    <property type="entry name" value="T_Elf1_sf"/>
</dbReference>
<dbReference type="GO" id="GO:0003746">
    <property type="term" value="F:translation elongation factor activity"/>
    <property type="evidence" value="ECO:0007669"/>
    <property type="project" value="UniProtKB-KW"/>
</dbReference>
<dbReference type="Proteomes" id="UP000246121">
    <property type="component" value="Unassembled WGS sequence"/>
</dbReference>
<dbReference type="VEuPathDB" id="TriTrypDB:TCDM_00961"/>
<comment type="caution">
    <text evidence="6">The sequence shown here is derived from an EMBL/GenBank/DDBJ whole genome shotgun (WGS) entry which is preliminary data.</text>
</comment>
<dbReference type="VEuPathDB" id="TriTrypDB:C3747_64g121"/>
<dbReference type="VEuPathDB" id="TriTrypDB:ECC02_000635"/>
<dbReference type="VEuPathDB" id="TriTrypDB:TcYC6_0017750"/>
<evidence type="ECO:0000256" key="5">
    <source>
        <dbReference type="SAM" id="MobiDB-lite"/>
    </source>
</evidence>